<keyword evidence="3" id="KW-0560">Oxidoreductase</keyword>
<accession>G5K1E0</accession>
<comment type="caution">
    <text evidence="3">The sequence shown here is derived from an EMBL/GenBank/DDBJ whole genome shotgun (WGS) entry which is preliminary data.</text>
</comment>
<evidence type="ECO:0000313" key="4">
    <source>
        <dbReference type="Proteomes" id="UP000003330"/>
    </source>
</evidence>
<reference evidence="3 4" key="1">
    <citation type="journal article" date="2014" name="Int. J. Syst. Evol. Microbiol.">
        <title>Phylogenomics and the dynamic genome evolution of the genus Streptococcus.</title>
        <authorList>
            <consortium name="The Broad Institute Genome Sequencing Platform"/>
            <person name="Richards V.P."/>
            <person name="Palmer S.R."/>
            <person name="Pavinski Bitar P.D."/>
            <person name="Qin X."/>
            <person name="Weinstock G.M."/>
            <person name="Highlander S.K."/>
            <person name="Town C.D."/>
            <person name="Burne R.A."/>
            <person name="Stanhope M.J."/>
        </authorList>
    </citation>
    <scope>NUCLEOTIDE SEQUENCE [LARGE SCALE GENOMIC DNA]</scope>
    <source>
        <strain evidence="3 4">707-05</strain>
    </source>
</reference>
<feature type="signal peptide" evidence="1">
    <location>
        <begin position="1"/>
        <end position="21"/>
    </location>
</feature>
<proteinExistence type="predicted"/>
<feature type="chain" id="PRO_5003479501" evidence="1">
    <location>
        <begin position="22"/>
        <end position="151"/>
    </location>
</feature>
<dbReference type="eggNOG" id="COG0526">
    <property type="taxonomic scope" value="Bacteria"/>
</dbReference>
<dbReference type="SUPFAM" id="SSF52833">
    <property type="entry name" value="Thioredoxin-like"/>
    <property type="match status" value="1"/>
</dbReference>
<dbReference type="PROSITE" id="PS51257">
    <property type="entry name" value="PROKAR_LIPOPROTEIN"/>
    <property type="match status" value="1"/>
</dbReference>
<dbReference type="PROSITE" id="PS51352">
    <property type="entry name" value="THIOREDOXIN_2"/>
    <property type="match status" value="1"/>
</dbReference>
<keyword evidence="4" id="KW-1185">Reference proteome</keyword>
<dbReference type="PANTHER" id="PTHR42852">
    <property type="entry name" value="THIOL:DISULFIDE INTERCHANGE PROTEIN DSBE"/>
    <property type="match status" value="1"/>
</dbReference>
<evidence type="ECO:0000256" key="1">
    <source>
        <dbReference type="SAM" id="SignalP"/>
    </source>
</evidence>
<protein>
    <submittedName>
        <fullName evidence="3">Glutathione peroxidase</fullName>
    </submittedName>
</protein>
<dbReference type="AlphaFoldDB" id="G5K1E0"/>
<dbReference type="RefSeq" id="WP_008088191.1">
    <property type="nucleotide sequence ID" value="NZ_AEUX02000005.1"/>
</dbReference>
<dbReference type="Gene3D" id="3.40.30.10">
    <property type="entry name" value="Glutaredoxin"/>
    <property type="match status" value="1"/>
</dbReference>
<dbReference type="InterPro" id="IPR013740">
    <property type="entry name" value="Redoxin"/>
</dbReference>
<dbReference type="OrthoDB" id="25753at2"/>
<dbReference type="InterPro" id="IPR050553">
    <property type="entry name" value="Thioredoxin_ResA/DsbE_sf"/>
</dbReference>
<dbReference type="GO" id="GO:0004601">
    <property type="term" value="F:peroxidase activity"/>
    <property type="evidence" value="ECO:0007669"/>
    <property type="project" value="UniProtKB-KW"/>
</dbReference>
<name>G5K1E0_9STRE</name>
<dbReference type="EMBL" id="AEUX02000005">
    <property type="protein sequence ID" value="EHI70055.1"/>
    <property type="molecule type" value="Genomic_DNA"/>
</dbReference>
<gene>
    <name evidence="3" type="ORF">STRIC_2197</name>
</gene>
<organism evidence="3 4">
    <name type="scientific">Streptococcus ictaluri 707-05</name>
    <dbReference type="NCBI Taxonomy" id="764299"/>
    <lineage>
        <taxon>Bacteria</taxon>
        <taxon>Bacillati</taxon>
        <taxon>Bacillota</taxon>
        <taxon>Bacilli</taxon>
        <taxon>Lactobacillales</taxon>
        <taxon>Streptococcaceae</taxon>
        <taxon>Streptococcus</taxon>
    </lineage>
</organism>
<keyword evidence="1" id="KW-0732">Signal</keyword>
<dbReference type="InterPro" id="IPR013766">
    <property type="entry name" value="Thioredoxin_domain"/>
</dbReference>
<dbReference type="STRING" id="764299.STRIC_2197"/>
<dbReference type="Proteomes" id="UP000003330">
    <property type="component" value="Unassembled WGS sequence"/>
</dbReference>
<dbReference type="Pfam" id="PF08534">
    <property type="entry name" value="Redoxin"/>
    <property type="match status" value="1"/>
</dbReference>
<dbReference type="InterPro" id="IPR036249">
    <property type="entry name" value="Thioredoxin-like_sf"/>
</dbReference>
<dbReference type="CDD" id="cd02966">
    <property type="entry name" value="TlpA_like_family"/>
    <property type="match status" value="1"/>
</dbReference>
<dbReference type="PANTHER" id="PTHR42852:SF13">
    <property type="entry name" value="PROTEIN DIPZ"/>
    <property type="match status" value="1"/>
</dbReference>
<evidence type="ECO:0000313" key="3">
    <source>
        <dbReference type="EMBL" id="EHI70055.1"/>
    </source>
</evidence>
<feature type="domain" description="Thioredoxin" evidence="2">
    <location>
        <begin position="32"/>
        <end position="151"/>
    </location>
</feature>
<keyword evidence="3" id="KW-0575">Peroxidase</keyword>
<evidence type="ECO:0000259" key="2">
    <source>
        <dbReference type="PROSITE" id="PS51352"/>
    </source>
</evidence>
<sequence>MIKIIKKLLLVVPLFLLVACSNDESISKNPGLAAGDQVPNVTLRNQEGDDMPLSDFKGKKVYINVWASWCGPCRHEMPDLEKVYQEVKDQKDLVFISLTSPGDKAFNNQNPADQSKETILEVAKEEGINYPIYFDTKDNAMKRQHFSVQHL</sequence>